<accession>A0A8K0P9Y6</accession>
<evidence type="ECO:0000313" key="1">
    <source>
        <dbReference type="EMBL" id="KAG8238567.1"/>
    </source>
</evidence>
<proteinExistence type="predicted"/>
<comment type="caution">
    <text evidence="1">The sequence shown here is derived from an EMBL/GenBank/DDBJ whole genome shotgun (WGS) entry which is preliminary data.</text>
</comment>
<organism evidence="1 2">
    <name type="scientific">Ladona fulva</name>
    <name type="common">Scarce chaser dragonfly</name>
    <name type="synonym">Libellula fulva</name>
    <dbReference type="NCBI Taxonomy" id="123851"/>
    <lineage>
        <taxon>Eukaryota</taxon>
        <taxon>Metazoa</taxon>
        <taxon>Ecdysozoa</taxon>
        <taxon>Arthropoda</taxon>
        <taxon>Hexapoda</taxon>
        <taxon>Insecta</taxon>
        <taxon>Pterygota</taxon>
        <taxon>Palaeoptera</taxon>
        <taxon>Odonata</taxon>
        <taxon>Epiprocta</taxon>
        <taxon>Anisoptera</taxon>
        <taxon>Libelluloidea</taxon>
        <taxon>Libellulidae</taxon>
        <taxon>Ladona</taxon>
    </lineage>
</organism>
<name>A0A8K0P9Y6_LADFU</name>
<evidence type="ECO:0000313" key="2">
    <source>
        <dbReference type="Proteomes" id="UP000792457"/>
    </source>
</evidence>
<keyword evidence="2" id="KW-1185">Reference proteome</keyword>
<dbReference type="AlphaFoldDB" id="A0A8K0P9Y6"/>
<reference evidence="1" key="2">
    <citation type="submission" date="2017-10" db="EMBL/GenBank/DDBJ databases">
        <title>Ladona fulva Genome sequencing and assembly.</title>
        <authorList>
            <person name="Murali S."/>
            <person name="Richards S."/>
            <person name="Bandaranaike D."/>
            <person name="Bellair M."/>
            <person name="Blankenburg K."/>
            <person name="Chao H."/>
            <person name="Dinh H."/>
            <person name="Doddapaneni H."/>
            <person name="Dugan-Rocha S."/>
            <person name="Elkadiri S."/>
            <person name="Gnanaolivu R."/>
            <person name="Hernandez B."/>
            <person name="Skinner E."/>
            <person name="Javaid M."/>
            <person name="Lee S."/>
            <person name="Li M."/>
            <person name="Ming W."/>
            <person name="Munidasa M."/>
            <person name="Muniz J."/>
            <person name="Nguyen L."/>
            <person name="Hughes D."/>
            <person name="Osuji N."/>
            <person name="Pu L.-L."/>
            <person name="Puazo M."/>
            <person name="Qu C."/>
            <person name="Quiroz J."/>
            <person name="Raj R."/>
            <person name="Weissenberger G."/>
            <person name="Xin Y."/>
            <person name="Zou X."/>
            <person name="Han Y."/>
            <person name="Worley K."/>
            <person name="Muzny D."/>
            <person name="Gibbs R."/>
        </authorList>
    </citation>
    <scope>NUCLEOTIDE SEQUENCE</scope>
    <source>
        <strain evidence="1">Sampled in the wild</strain>
    </source>
</reference>
<protein>
    <recommendedName>
        <fullName evidence="3">Reverse transcriptase domain-containing protein</fullName>
    </recommendedName>
</protein>
<dbReference type="OrthoDB" id="426210at2759"/>
<sequence>MGPDDIPRHVIAACAHAITLPLTHVINASISQGIFPSKLKTSKIIPIHKKNLEQRYNLISESQHGFLLGKSTITAVIGFDTVNHSILQQKLRLIGINGLAYNWLTSLTSNRKQYVPLKYSDDDGKIVAYISITTTISCGVTKKCLRPFMIPSMQSVLQTSTLLKQRQIKHYLKWLTGYKRTTLNLILERLTPYYFTPTKDKLSIKLFL</sequence>
<evidence type="ECO:0008006" key="3">
    <source>
        <dbReference type="Google" id="ProtNLM"/>
    </source>
</evidence>
<dbReference type="EMBL" id="KZ309377">
    <property type="protein sequence ID" value="KAG8238567.1"/>
    <property type="molecule type" value="Genomic_DNA"/>
</dbReference>
<dbReference type="Proteomes" id="UP000792457">
    <property type="component" value="Unassembled WGS sequence"/>
</dbReference>
<reference evidence="1" key="1">
    <citation type="submission" date="2013-04" db="EMBL/GenBank/DDBJ databases">
        <authorList>
            <person name="Qu J."/>
            <person name="Murali S.C."/>
            <person name="Bandaranaike D."/>
            <person name="Bellair M."/>
            <person name="Blankenburg K."/>
            <person name="Chao H."/>
            <person name="Dinh H."/>
            <person name="Doddapaneni H."/>
            <person name="Downs B."/>
            <person name="Dugan-Rocha S."/>
            <person name="Elkadiri S."/>
            <person name="Gnanaolivu R.D."/>
            <person name="Hernandez B."/>
            <person name="Javaid M."/>
            <person name="Jayaseelan J.C."/>
            <person name="Lee S."/>
            <person name="Li M."/>
            <person name="Ming W."/>
            <person name="Munidasa M."/>
            <person name="Muniz J."/>
            <person name="Nguyen L."/>
            <person name="Ongeri F."/>
            <person name="Osuji N."/>
            <person name="Pu L.-L."/>
            <person name="Puazo M."/>
            <person name="Qu C."/>
            <person name="Quiroz J."/>
            <person name="Raj R."/>
            <person name="Weissenberger G."/>
            <person name="Xin Y."/>
            <person name="Zou X."/>
            <person name="Han Y."/>
            <person name="Richards S."/>
            <person name="Worley K."/>
            <person name="Muzny D."/>
            <person name="Gibbs R."/>
        </authorList>
    </citation>
    <scope>NUCLEOTIDE SEQUENCE</scope>
    <source>
        <strain evidence="1">Sampled in the wild</strain>
    </source>
</reference>
<gene>
    <name evidence="1" type="ORF">J437_LFUL017503</name>
</gene>